<gene>
    <name evidence="4" type="ORF">K432DRAFT_349754</name>
</gene>
<sequence length="169" mass="18690">MDPSPVPTSKPTQSSIHTYHCLCTHLIFATTTPLTNLPTRSSSSLDKAYILPLPPPPSSLPPDPDSESEPSAPKIANKPADRNSHYALLLSTAVDRKAQIITRSDGFEKRYLQRCGRCRLVIGYQLDWAQFGEKEGRREDVVYLLPGGLLSTDEMVQGKDMTSHIALEE</sequence>
<proteinExistence type="inferred from homology"/>
<feature type="region of interest" description="Disordered" evidence="2">
    <location>
        <begin position="47"/>
        <end position="80"/>
    </location>
</feature>
<evidence type="ECO:0000313" key="4">
    <source>
        <dbReference type="EMBL" id="OCK82041.1"/>
    </source>
</evidence>
<dbReference type="InterPro" id="IPR057965">
    <property type="entry name" value="STEEP1_dom"/>
</dbReference>
<evidence type="ECO:0000256" key="1">
    <source>
        <dbReference type="ARBA" id="ARBA00024205"/>
    </source>
</evidence>
<dbReference type="GO" id="GO:0005737">
    <property type="term" value="C:cytoplasm"/>
    <property type="evidence" value="ECO:0007669"/>
    <property type="project" value="GOC"/>
</dbReference>
<dbReference type="PANTHER" id="PTHR46355">
    <property type="entry name" value="UPF0428 PROTEIN CXORF56"/>
    <property type="match status" value="1"/>
</dbReference>
<dbReference type="GO" id="GO:0006888">
    <property type="term" value="P:endoplasmic reticulum to Golgi vesicle-mediated transport"/>
    <property type="evidence" value="ECO:0007669"/>
    <property type="project" value="TreeGrafter"/>
</dbReference>
<dbReference type="PANTHER" id="PTHR46355:SF1">
    <property type="entry name" value="STING ER EXIT PROTEIN"/>
    <property type="match status" value="1"/>
</dbReference>
<dbReference type="GO" id="GO:0090158">
    <property type="term" value="P:endoplasmic reticulum membrane organization"/>
    <property type="evidence" value="ECO:0007669"/>
    <property type="project" value="TreeGrafter"/>
</dbReference>
<feature type="compositionally biased region" description="Pro residues" evidence="2">
    <location>
        <begin position="52"/>
        <end position="63"/>
    </location>
</feature>
<accession>A0A8E2EDQ4</accession>
<evidence type="ECO:0000256" key="2">
    <source>
        <dbReference type="SAM" id="MobiDB-lite"/>
    </source>
</evidence>
<reference evidence="4 5" key="1">
    <citation type="journal article" date="2016" name="Nat. Commun.">
        <title>Ectomycorrhizal ecology is imprinted in the genome of the dominant symbiotic fungus Cenococcum geophilum.</title>
        <authorList>
            <consortium name="DOE Joint Genome Institute"/>
            <person name="Peter M."/>
            <person name="Kohler A."/>
            <person name="Ohm R.A."/>
            <person name="Kuo A."/>
            <person name="Krutzmann J."/>
            <person name="Morin E."/>
            <person name="Arend M."/>
            <person name="Barry K.W."/>
            <person name="Binder M."/>
            <person name="Choi C."/>
            <person name="Clum A."/>
            <person name="Copeland A."/>
            <person name="Grisel N."/>
            <person name="Haridas S."/>
            <person name="Kipfer T."/>
            <person name="LaButti K."/>
            <person name="Lindquist E."/>
            <person name="Lipzen A."/>
            <person name="Maire R."/>
            <person name="Meier B."/>
            <person name="Mihaltcheva S."/>
            <person name="Molinier V."/>
            <person name="Murat C."/>
            <person name="Poggeler S."/>
            <person name="Quandt C.A."/>
            <person name="Sperisen C."/>
            <person name="Tritt A."/>
            <person name="Tisserant E."/>
            <person name="Crous P.W."/>
            <person name="Henrissat B."/>
            <person name="Nehls U."/>
            <person name="Egli S."/>
            <person name="Spatafora J.W."/>
            <person name="Grigoriev I.V."/>
            <person name="Martin F.M."/>
        </authorList>
    </citation>
    <scope>NUCLEOTIDE SEQUENCE [LARGE SCALE GENOMIC DNA]</scope>
    <source>
        <strain evidence="4 5">CBS 459.81</strain>
    </source>
</reference>
<dbReference type="AlphaFoldDB" id="A0A8E2EDQ4"/>
<evidence type="ECO:0000259" key="3">
    <source>
        <dbReference type="Pfam" id="PF25809"/>
    </source>
</evidence>
<keyword evidence="5" id="KW-1185">Reference proteome</keyword>
<dbReference type="Pfam" id="PF25809">
    <property type="entry name" value="STEEP1"/>
    <property type="match status" value="1"/>
</dbReference>
<dbReference type="OrthoDB" id="418131at2759"/>
<comment type="similarity">
    <text evidence="1">Belongs to the STEEP1 family.</text>
</comment>
<name>A0A8E2EDQ4_9PEZI</name>
<dbReference type="InterPro" id="IPR029704">
    <property type="entry name" value="STEEP-like"/>
</dbReference>
<protein>
    <recommendedName>
        <fullName evidence="3">STEEP1 domain-containing protein</fullName>
    </recommendedName>
</protein>
<dbReference type="Proteomes" id="UP000250266">
    <property type="component" value="Unassembled WGS sequence"/>
</dbReference>
<organism evidence="4 5">
    <name type="scientific">Lepidopterella palustris CBS 459.81</name>
    <dbReference type="NCBI Taxonomy" id="1314670"/>
    <lineage>
        <taxon>Eukaryota</taxon>
        <taxon>Fungi</taxon>
        <taxon>Dikarya</taxon>
        <taxon>Ascomycota</taxon>
        <taxon>Pezizomycotina</taxon>
        <taxon>Dothideomycetes</taxon>
        <taxon>Pleosporomycetidae</taxon>
        <taxon>Mytilinidiales</taxon>
        <taxon>Argynnaceae</taxon>
        <taxon>Lepidopterella</taxon>
    </lineage>
</organism>
<evidence type="ECO:0000313" key="5">
    <source>
        <dbReference type="Proteomes" id="UP000250266"/>
    </source>
</evidence>
<dbReference type="EMBL" id="KV744900">
    <property type="protein sequence ID" value="OCK82041.1"/>
    <property type="molecule type" value="Genomic_DNA"/>
</dbReference>
<feature type="domain" description="STEEP1" evidence="3">
    <location>
        <begin position="12"/>
        <end position="157"/>
    </location>
</feature>